<dbReference type="KEGG" id="mprt:ET475_03930"/>
<reference evidence="2 3" key="1">
    <citation type="submission" date="2019-01" db="EMBL/GenBank/DDBJ databases">
        <title>Genome sequencing of strain DFW100M-13.</title>
        <authorList>
            <person name="Heo J."/>
            <person name="Kim S.-J."/>
            <person name="Kim J.-S."/>
            <person name="Hong S.-B."/>
            <person name="Kwon S.-W."/>
        </authorList>
    </citation>
    <scope>NUCLEOTIDE SEQUENCE [LARGE SCALE GENOMIC DNA]</scope>
    <source>
        <strain evidence="2 3">DFW100M-13</strain>
    </source>
</reference>
<dbReference type="InterPro" id="IPR010310">
    <property type="entry name" value="T7SS_ESAT-6-like"/>
</dbReference>
<keyword evidence="3" id="KW-1185">Reference proteome</keyword>
<dbReference type="OrthoDB" id="4278078at2"/>
<evidence type="ECO:0000313" key="2">
    <source>
        <dbReference type="EMBL" id="QAY59224.1"/>
    </source>
</evidence>
<dbReference type="Pfam" id="PF06013">
    <property type="entry name" value="WXG100"/>
    <property type="match status" value="1"/>
</dbReference>
<sequence length="95" mass="10768">MSDRITIDFPRVVEAVRQLQTAADSIQSILETLDGELSTLETQWTGEAFEAYRRMRRDWFVHMGALQAKLDSYSQVLDTSGKAMQKTESNLAKAL</sequence>
<dbReference type="AlphaFoldDB" id="A0A4P6EB48"/>
<dbReference type="Proteomes" id="UP000293995">
    <property type="component" value="Chromosome"/>
</dbReference>
<protein>
    <recommendedName>
        <fullName evidence="1">ESAT-6-like protein</fullName>
    </recommendedName>
</protein>
<dbReference type="NCBIfam" id="TIGR03930">
    <property type="entry name" value="WXG100_ESAT6"/>
    <property type="match status" value="1"/>
</dbReference>
<organism evidence="2 3">
    <name type="scientific">Microbacterium protaetiae</name>
    <dbReference type="NCBI Taxonomy" id="2509458"/>
    <lineage>
        <taxon>Bacteria</taxon>
        <taxon>Bacillati</taxon>
        <taxon>Actinomycetota</taxon>
        <taxon>Actinomycetes</taxon>
        <taxon>Micrococcales</taxon>
        <taxon>Microbacteriaceae</taxon>
        <taxon>Microbacterium</taxon>
    </lineage>
</organism>
<dbReference type="InterPro" id="IPR036689">
    <property type="entry name" value="ESAT-6-like_sf"/>
</dbReference>
<dbReference type="SUPFAM" id="SSF140453">
    <property type="entry name" value="EsxAB dimer-like"/>
    <property type="match status" value="1"/>
</dbReference>
<dbReference type="RefSeq" id="WP_129386219.1">
    <property type="nucleotide sequence ID" value="NZ_CP035494.1"/>
</dbReference>
<dbReference type="EMBL" id="CP035494">
    <property type="protein sequence ID" value="QAY59224.1"/>
    <property type="molecule type" value="Genomic_DNA"/>
</dbReference>
<dbReference type="Gene3D" id="1.10.287.1060">
    <property type="entry name" value="ESAT-6-like"/>
    <property type="match status" value="1"/>
</dbReference>
<evidence type="ECO:0000256" key="1">
    <source>
        <dbReference type="RuleBase" id="RU362001"/>
    </source>
</evidence>
<comment type="similarity">
    <text evidence="1">Belongs to the WXG100 family.</text>
</comment>
<gene>
    <name evidence="2" type="ORF">ET475_03930</name>
</gene>
<evidence type="ECO:0000313" key="3">
    <source>
        <dbReference type="Proteomes" id="UP000293995"/>
    </source>
</evidence>
<name>A0A4P6EB48_9MICO</name>
<accession>A0A4P6EB48</accession>
<proteinExistence type="inferred from homology"/>